<proteinExistence type="predicted"/>
<name>A0ACC0LPH3_RHOML</name>
<evidence type="ECO:0000313" key="1">
    <source>
        <dbReference type="EMBL" id="KAI8530166.1"/>
    </source>
</evidence>
<accession>A0ACC0LPH3</accession>
<gene>
    <name evidence="1" type="ORF">RHMOL_Rhmol11G0034400</name>
</gene>
<sequence length="157" mass="18060">MYPLHWIDERLTKSSTSYPLFGTCCFKRKIRLPTLIIPPSVIRALYDGDDDRSKSFRKHARGYNATNAFTSLGATLDPRVLVGSGPTSFAIHWELRHRAGSLLPQYGKDAKYAQMYIIDSTSTLEVRNRNNEQLRRDVLKTIQETLLQVNQLVDKFR</sequence>
<evidence type="ECO:0000313" key="2">
    <source>
        <dbReference type="Proteomes" id="UP001062846"/>
    </source>
</evidence>
<comment type="caution">
    <text evidence="1">The sequence shown here is derived from an EMBL/GenBank/DDBJ whole genome shotgun (WGS) entry which is preliminary data.</text>
</comment>
<reference evidence="1" key="1">
    <citation type="submission" date="2022-02" db="EMBL/GenBank/DDBJ databases">
        <title>Plant Genome Project.</title>
        <authorList>
            <person name="Zhang R.-G."/>
        </authorList>
    </citation>
    <scope>NUCLEOTIDE SEQUENCE</scope>
    <source>
        <strain evidence="1">AT1</strain>
    </source>
</reference>
<keyword evidence="2" id="KW-1185">Reference proteome</keyword>
<dbReference type="EMBL" id="CM046398">
    <property type="protein sequence ID" value="KAI8530166.1"/>
    <property type="molecule type" value="Genomic_DNA"/>
</dbReference>
<organism evidence="1 2">
    <name type="scientific">Rhododendron molle</name>
    <name type="common">Chinese azalea</name>
    <name type="synonym">Azalea mollis</name>
    <dbReference type="NCBI Taxonomy" id="49168"/>
    <lineage>
        <taxon>Eukaryota</taxon>
        <taxon>Viridiplantae</taxon>
        <taxon>Streptophyta</taxon>
        <taxon>Embryophyta</taxon>
        <taxon>Tracheophyta</taxon>
        <taxon>Spermatophyta</taxon>
        <taxon>Magnoliopsida</taxon>
        <taxon>eudicotyledons</taxon>
        <taxon>Gunneridae</taxon>
        <taxon>Pentapetalae</taxon>
        <taxon>asterids</taxon>
        <taxon>Ericales</taxon>
        <taxon>Ericaceae</taxon>
        <taxon>Ericoideae</taxon>
        <taxon>Rhodoreae</taxon>
        <taxon>Rhododendron</taxon>
    </lineage>
</organism>
<dbReference type="Proteomes" id="UP001062846">
    <property type="component" value="Chromosome 11"/>
</dbReference>
<protein>
    <submittedName>
        <fullName evidence="1">Uncharacterized protein</fullName>
    </submittedName>
</protein>